<protein>
    <submittedName>
        <fullName evidence="5">Autotransporter strand-loop-strand O-heptosyltransferase</fullName>
    </submittedName>
</protein>
<keyword evidence="1" id="KW-0328">Glycosyltransferase</keyword>
<dbReference type="Pfam" id="PF21129">
    <property type="entry name" value="TibC_1st"/>
    <property type="match status" value="1"/>
</dbReference>
<evidence type="ECO:0000259" key="4">
    <source>
        <dbReference type="Pfam" id="PF21129"/>
    </source>
</evidence>
<evidence type="ECO:0000313" key="5">
    <source>
        <dbReference type="EMBL" id="TKC85895.1"/>
    </source>
</evidence>
<name>A0A4U1HW20_9BURK</name>
<dbReference type="InterPro" id="IPR049327">
    <property type="entry name" value="TibC/BAHTCr-like_N"/>
</dbReference>
<dbReference type="PANTHER" id="PTHR30160">
    <property type="entry name" value="TETRAACYLDISACCHARIDE 4'-KINASE-RELATED"/>
    <property type="match status" value="1"/>
</dbReference>
<dbReference type="InterPro" id="IPR002201">
    <property type="entry name" value="Glyco_trans_9"/>
</dbReference>
<organism evidence="5 6">
    <name type="scientific">Trinickia terrae</name>
    <dbReference type="NCBI Taxonomy" id="2571161"/>
    <lineage>
        <taxon>Bacteria</taxon>
        <taxon>Pseudomonadati</taxon>
        <taxon>Pseudomonadota</taxon>
        <taxon>Betaproteobacteria</taxon>
        <taxon>Burkholderiales</taxon>
        <taxon>Burkholderiaceae</taxon>
        <taxon>Trinickia</taxon>
    </lineage>
</organism>
<keyword evidence="2 5" id="KW-0808">Transferase</keyword>
<feature type="domain" description="Autotransproter heptosyltransferase TibC/BAHTCr-like N-terminal" evidence="4">
    <location>
        <begin position="35"/>
        <end position="96"/>
    </location>
</feature>
<dbReference type="GO" id="GO:0005829">
    <property type="term" value="C:cytosol"/>
    <property type="evidence" value="ECO:0007669"/>
    <property type="project" value="TreeGrafter"/>
</dbReference>
<dbReference type="OrthoDB" id="5561008at2"/>
<dbReference type="GO" id="GO:0009244">
    <property type="term" value="P:lipopolysaccharide core region biosynthetic process"/>
    <property type="evidence" value="ECO:0007669"/>
    <property type="project" value="TreeGrafter"/>
</dbReference>
<reference evidence="5 6" key="1">
    <citation type="submission" date="2019-04" db="EMBL/GenBank/DDBJ databases">
        <title>Trinickia sp. 7GSK02, isolated from subtropical forest soil.</title>
        <authorList>
            <person name="Gao Z.-H."/>
            <person name="Qiu L.-H."/>
        </authorList>
    </citation>
    <scope>NUCLEOTIDE SEQUENCE [LARGE SCALE GENOMIC DNA]</scope>
    <source>
        <strain evidence="5 6">7GSK02</strain>
    </source>
</reference>
<gene>
    <name evidence="5" type="ORF">FAZ69_21460</name>
</gene>
<keyword evidence="6" id="KW-1185">Reference proteome</keyword>
<dbReference type="Proteomes" id="UP000305539">
    <property type="component" value="Unassembled WGS sequence"/>
</dbReference>
<dbReference type="NCBIfam" id="TIGR04414">
    <property type="entry name" value="hepto_Aah_TibC"/>
    <property type="match status" value="1"/>
</dbReference>
<dbReference type="GO" id="GO:0008713">
    <property type="term" value="F:ADP-heptose-lipopolysaccharide heptosyltransferase activity"/>
    <property type="evidence" value="ECO:0007669"/>
    <property type="project" value="TreeGrafter"/>
</dbReference>
<evidence type="ECO:0000256" key="1">
    <source>
        <dbReference type="ARBA" id="ARBA00022676"/>
    </source>
</evidence>
<feature type="compositionally biased region" description="Pro residues" evidence="3">
    <location>
        <begin position="16"/>
        <end position="29"/>
    </location>
</feature>
<dbReference type="PANTHER" id="PTHR30160:SF1">
    <property type="entry name" value="LIPOPOLYSACCHARIDE 1,2-N-ACETYLGLUCOSAMINETRANSFERASE-RELATED"/>
    <property type="match status" value="1"/>
</dbReference>
<accession>A0A4U1HW20</accession>
<evidence type="ECO:0000313" key="6">
    <source>
        <dbReference type="Proteomes" id="UP000305539"/>
    </source>
</evidence>
<dbReference type="AlphaFoldDB" id="A0A4U1HW20"/>
<dbReference type="Gene3D" id="3.40.50.2000">
    <property type="entry name" value="Glycogen Phosphorylase B"/>
    <property type="match status" value="1"/>
</dbReference>
<dbReference type="EMBL" id="SWJE01000012">
    <property type="protein sequence ID" value="TKC85895.1"/>
    <property type="molecule type" value="Genomic_DNA"/>
</dbReference>
<sequence>MQILELENSPTSANPAEPPPARAFPPPAAAPTQEGPAGIRFDFNEGCRVTLPPGNWQVSLRDHDTGNVLFETAIANGYVASTKRYFVRFEILVWSRVALARDSAAAPLFRHVYDAAGKEVLVQLPVGTLGDTIAWMPYVAHFQRRHKCRLTCAMSDKLIPLFADAYREIEFVTHEQVKPNRYYATYNLGLFFDDEERVNQPCDFRHVGLHRTAGYILGLDPKEEPPRIALPDDTRPIDEPYVCIAVQSSTQCKYWNNPAGWHDVIAFCKAAGYRVVCIDQKRVHGTGMTWNHIPHGVDDETGDRPIVERARWLKHAAFFVGLSSGLSWLAWAMRIPVVMISGFSHPDNEFHTPYRVINYHACNSCWNDVRVRFDHQDFFWCPKHKGTPRQFECTRLIESKQVIDAIRAIPGAIR</sequence>
<dbReference type="RefSeq" id="WP_136897112.1">
    <property type="nucleotide sequence ID" value="NZ_SWJE01000012.1"/>
</dbReference>
<evidence type="ECO:0000256" key="2">
    <source>
        <dbReference type="ARBA" id="ARBA00022679"/>
    </source>
</evidence>
<feature type="region of interest" description="Disordered" evidence="3">
    <location>
        <begin position="1"/>
        <end position="36"/>
    </location>
</feature>
<dbReference type="InterPro" id="IPR030929">
    <property type="entry name" value="Aah/TibC-like"/>
</dbReference>
<dbReference type="SUPFAM" id="SSF53756">
    <property type="entry name" value="UDP-Glycosyltransferase/glycogen phosphorylase"/>
    <property type="match status" value="1"/>
</dbReference>
<dbReference type="Pfam" id="PF01075">
    <property type="entry name" value="Glyco_transf_9"/>
    <property type="match status" value="1"/>
</dbReference>
<dbReference type="InterPro" id="IPR051199">
    <property type="entry name" value="LPS_LOS_Heptosyltrfase"/>
</dbReference>
<evidence type="ECO:0000256" key="3">
    <source>
        <dbReference type="SAM" id="MobiDB-lite"/>
    </source>
</evidence>
<comment type="caution">
    <text evidence="5">The sequence shown here is derived from an EMBL/GenBank/DDBJ whole genome shotgun (WGS) entry which is preliminary data.</text>
</comment>
<proteinExistence type="predicted"/>